<dbReference type="InParanoid" id="G0R3K7"/>
<feature type="transmembrane region" description="Helical" evidence="1">
    <location>
        <begin position="12"/>
        <end position="37"/>
    </location>
</feature>
<dbReference type="EMBL" id="GL984305">
    <property type="protein sequence ID" value="EGR27948.1"/>
    <property type="molecule type" value="Genomic_DNA"/>
</dbReference>
<name>G0R3K7_ICHMU</name>
<accession>G0R3K7</accession>
<dbReference type="AlphaFoldDB" id="G0R3K7"/>
<evidence type="ECO:0008006" key="4">
    <source>
        <dbReference type="Google" id="ProtNLM"/>
    </source>
</evidence>
<evidence type="ECO:0000256" key="1">
    <source>
        <dbReference type="SAM" id="Phobius"/>
    </source>
</evidence>
<gene>
    <name evidence="2" type="ORF">IMG5_185970</name>
</gene>
<protein>
    <recommendedName>
        <fullName evidence="4">Transmembrane protein</fullName>
    </recommendedName>
</protein>
<evidence type="ECO:0000313" key="2">
    <source>
        <dbReference type="EMBL" id="EGR27948.1"/>
    </source>
</evidence>
<dbReference type="Proteomes" id="UP000008983">
    <property type="component" value="Unassembled WGS sequence"/>
</dbReference>
<keyword evidence="1" id="KW-1133">Transmembrane helix</keyword>
<reference evidence="2 3" key="1">
    <citation type="submission" date="2011-07" db="EMBL/GenBank/DDBJ databases">
        <authorList>
            <person name="Coyne R."/>
            <person name="Brami D."/>
            <person name="Johnson J."/>
            <person name="Hostetler J."/>
            <person name="Hannick L."/>
            <person name="Clark T."/>
            <person name="Cassidy-Hanley D."/>
            <person name="Inman J."/>
        </authorList>
    </citation>
    <scope>NUCLEOTIDE SEQUENCE [LARGE SCALE GENOMIC DNA]</scope>
    <source>
        <strain evidence="2 3">G5</strain>
    </source>
</reference>
<keyword evidence="1" id="KW-0812">Transmembrane</keyword>
<proteinExistence type="predicted"/>
<dbReference type="RefSeq" id="XP_004027293.1">
    <property type="nucleotide sequence ID" value="XM_004027244.1"/>
</dbReference>
<feature type="transmembrane region" description="Helical" evidence="1">
    <location>
        <begin position="93"/>
        <end position="118"/>
    </location>
</feature>
<keyword evidence="1" id="KW-0472">Membrane</keyword>
<organism evidence="2 3">
    <name type="scientific">Ichthyophthirius multifiliis</name>
    <name type="common">White spot disease agent</name>
    <name type="synonym">Ich</name>
    <dbReference type="NCBI Taxonomy" id="5932"/>
    <lineage>
        <taxon>Eukaryota</taxon>
        <taxon>Sar</taxon>
        <taxon>Alveolata</taxon>
        <taxon>Ciliophora</taxon>
        <taxon>Intramacronucleata</taxon>
        <taxon>Oligohymenophorea</taxon>
        <taxon>Hymenostomatida</taxon>
        <taxon>Ophryoglenina</taxon>
        <taxon>Ichthyophthirius</taxon>
    </lineage>
</organism>
<sequence>MTKYNMTRNTLLILLMQIITLFTLNAYSILITLLTLLRTLHFILSIRQQNTQSCINIQLKFRQTFNANIFHTIYTITKFIRTKKTLLTQLMQIITFVTLIASNLIALFTILRTFYLILSVITFRYYST</sequence>
<keyword evidence="3" id="KW-1185">Reference proteome</keyword>
<evidence type="ECO:0000313" key="3">
    <source>
        <dbReference type="Proteomes" id="UP000008983"/>
    </source>
</evidence>
<dbReference type="GeneID" id="14904022"/>